<comment type="caution">
    <text evidence="1">The sequence shown here is derived from an EMBL/GenBank/DDBJ whole genome shotgun (WGS) entry which is preliminary data.</text>
</comment>
<reference evidence="1 2" key="1">
    <citation type="submission" date="2024-03" db="EMBL/GenBank/DDBJ databases">
        <title>Novel species of the genus Variovorax.</title>
        <authorList>
            <person name="Liu Q."/>
            <person name="Xin Y.-H."/>
        </authorList>
    </citation>
    <scope>NUCLEOTIDE SEQUENCE [LARGE SCALE GENOMIC DNA]</scope>
    <source>
        <strain evidence="1 2">KACC 18900</strain>
    </source>
</reference>
<evidence type="ECO:0000313" key="2">
    <source>
        <dbReference type="Proteomes" id="UP001385892"/>
    </source>
</evidence>
<keyword evidence="2" id="KW-1185">Reference proteome</keyword>
<dbReference type="NCBIfam" id="NF033572">
    <property type="entry name" value="transpos_ISKra4"/>
    <property type="match status" value="1"/>
</dbReference>
<proteinExistence type="predicted"/>
<evidence type="ECO:0000313" key="1">
    <source>
        <dbReference type="EMBL" id="MEJ8852924.1"/>
    </source>
</evidence>
<sequence length="339" mass="38301">MRVTVQIRVEGAASGSFTVPLHAIDRPCGQVQDVGLSFGEAKSLLGELQKALVRQQLELYLAERRTCPHCSEPRAIKGYHPLRFRTAFGDIALRSPRWHRCRCEQSREATFCPLTQLLTVHTSPELAYLEAKWAAQVSFASVRALLQEVLPIEQGLHQETIRQHVMATAERLEAQLGLEQFAYDGGSQREIEASPEPPAPITVGLDGGYVRGRERLPGANGCFEVIAGKSIPEEGEAKVFAFVHRVDRKPKRRLRAVLESQGILPRQHITFLCDGGDTVRELGAFVHPRSEHILDWFHVAMRIEQLLQTTRGLQGPEREELLKDIERVKWFLWHGNVFR</sequence>
<gene>
    <name evidence="1" type="ORF">WKW82_40570</name>
</gene>
<accession>A0ABU8WZT7</accession>
<dbReference type="RefSeq" id="WP_340348855.1">
    <property type="nucleotide sequence ID" value="NZ_JBBKZT010000112.1"/>
</dbReference>
<dbReference type="Proteomes" id="UP001385892">
    <property type="component" value="Unassembled WGS sequence"/>
</dbReference>
<protein>
    <submittedName>
        <fullName evidence="1">ISKra4 family transposase</fullName>
    </submittedName>
</protein>
<organism evidence="1 2">
    <name type="scientific">Variovorax rhizosphaerae</name>
    <dbReference type="NCBI Taxonomy" id="1836200"/>
    <lineage>
        <taxon>Bacteria</taxon>
        <taxon>Pseudomonadati</taxon>
        <taxon>Pseudomonadota</taxon>
        <taxon>Betaproteobacteria</taxon>
        <taxon>Burkholderiales</taxon>
        <taxon>Comamonadaceae</taxon>
        <taxon>Variovorax</taxon>
    </lineage>
</organism>
<name>A0ABU8WZT7_9BURK</name>
<feature type="non-terminal residue" evidence="1">
    <location>
        <position position="339"/>
    </location>
</feature>
<dbReference type="EMBL" id="JBBKZT010000112">
    <property type="protein sequence ID" value="MEJ8852924.1"/>
    <property type="molecule type" value="Genomic_DNA"/>
</dbReference>